<dbReference type="RefSeq" id="WP_175268902.1">
    <property type="nucleotide sequence ID" value="NZ_JABFCR010000004.1"/>
</dbReference>
<dbReference type="PROSITE" id="PS52016">
    <property type="entry name" value="TONB_DEPENDENT_REC_3"/>
    <property type="match status" value="1"/>
</dbReference>
<evidence type="ECO:0000259" key="2">
    <source>
        <dbReference type="SMART" id="SM01360"/>
    </source>
</evidence>
<dbReference type="Pfam" id="PF13715">
    <property type="entry name" value="CarbopepD_reg_2"/>
    <property type="match status" value="1"/>
</dbReference>
<keyword evidence="1" id="KW-0998">Cell outer membrane</keyword>
<comment type="subcellular location">
    <subcellularLocation>
        <location evidence="1">Cell outer membrane</location>
        <topology evidence="1">Multi-pass membrane protein</topology>
    </subcellularLocation>
</comment>
<accession>A0ABX1W561</accession>
<keyword evidence="1" id="KW-1134">Transmembrane beta strand</keyword>
<dbReference type="SMART" id="SM01360">
    <property type="entry name" value="A2M"/>
    <property type="match status" value="1"/>
</dbReference>
<dbReference type="Proteomes" id="UP000566071">
    <property type="component" value="Unassembled WGS sequence"/>
</dbReference>
<keyword evidence="4" id="KW-1185">Reference proteome</keyword>
<proteinExistence type="inferred from homology"/>
<gene>
    <name evidence="3" type="ORF">HK413_01645</name>
</gene>
<dbReference type="SUPFAM" id="SSF49464">
    <property type="entry name" value="Carboxypeptidase regulatory domain-like"/>
    <property type="match status" value="1"/>
</dbReference>
<comment type="caution">
    <text evidence="3">The sequence shown here is derived from an EMBL/GenBank/DDBJ whole genome shotgun (WGS) entry which is preliminary data.</text>
</comment>
<keyword evidence="1" id="KW-0813">Transport</keyword>
<evidence type="ECO:0000313" key="4">
    <source>
        <dbReference type="Proteomes" id="UP000566071"/>
    </source>
</evidence>
<dbReference type="Gene3D" id="2.170.130.10">
    <property type="entry name" value="TonB-dependent receptor, plug domain"/>
    <property type="match status" value="1"/>
</dbReference>
<reference evidence="3 4" key="1">
    <citation type="submission" date="2020-05" db="EMBL/GenBank/DDBJ databases">
        <authorList>
            <person name="Khan S.A."/>
            <person name="Jeon C.O."/>
            <person name="Chun B.H."/>
        </authorList>
    </citation>
    <scope>NUCLEOTIDE SEQUENCE [LARGE SCALE GENOMIC DNA]</scope>
    <source>
        <strain evidence="3 4">S1162</strain>
    </source>
</reference>
<protein>
    <submittedName>
        <fullName evidence="3">TonB-dependent receptor plug domain-containing protein</fullName>
    </submittedName>
</protein>
<dbReference type="EMBL" id="JABFCR010000004">
    <property type="protein sequence ID" value="NNU33202.1"/>
    <property type="molecule type" value="Genomic_DNA"/>
</dbReference>
<evidence type="ECO:0000256" key="1">
    <source>
        <dbReference type="PROSITE-ProRule" id="PRU01360"/>
    </source>
</evidence>
<dbReference type="InterPro" id="IPR008969">
    <property type="entry name" value="CarboxyPept-like_regulatory"/>
</dbReference>
<dbReference type="Gene3D" id="2.60.40.1120">
    <property type="entry name" value="Carboxypeptidase-like, regulatory domain"/>
    <property type="match status" value="1"/>
</dbReference>
<keyword evidence="1" id="KW-0472">Membrane</keyword>
<keyword evidence="1" id="KW-0812">Transmembrane</keyword>
<organism evidence="3 4">
    <name type="scientific">Mucilaginibacter humi</name>
    <dbReference type="NCBI Taxonomy" id="2732510"/>
    <lineage>
        <taxon>Bacteria</taxon>
        <taxon>Pseudomonadati</taxon>
        <taxon>Bacteroidota</taxon>
        <taxon>Sphingobacteriia</taxon>
        <taxon>Sphingobacteriales</taxon>
        <taxon>Sphingobacteriaceae</taxon>
        <taxon>Mucilaginibacter</taxon>
    </lineage>
</organism>
<evidence type="ECO:0000313" key="3">
    <source>
        <dbReference type="EMBL" id="NNU33202.1"/>
    </source>
</evidence>
<keyword evidence="3" id="KW-0675">Receptor</keyword>
<dbReference type="Pfam" id="PF07715">
    <property type="entry name" value="Plug"/>
    <property type="match status" value="1"/>
</dbReference>
<dbReference type="InterPro" id="IPR037066">
    <property type="entry name" value="Plug_dom_sf"/>
</dbReference>
<name>A0ABX1W561_9SPHI</name>
<comment type="similarity">
    <text evidence="1">Belongs to the TonB-dependent receptor family.</text>
</comment>
<feature type="domain" description="Alpha-2-macroglobulin" evidence="2">
    <location>
        <begin position="232"/>
        <end position="321"/>
    </location>
</feature>
<sequence length="331" mass="35977">MTAAPDEMTGRVFDEGEKLSIEGTTISVMGTQTKVQTDKFGFFKIKVPKKGKLAFTSIGYETKTINIAPGRTLTVFLKQTAQALHETVIRGYVRRNRDETTGSSYIVTGKEVQDNPVGSTGQMLQGKVAGLNIQNNTGSPGMRGTVNIRGLSAISTTGSGGNTPVLYIVDGVKVQNFNTPRENIVSMNVLTAEAAMAVYGADGANGAVVVITKQAMPSRGGSSLRHNFSDYAYWQPRLTTDANGRVKFKVTYPDDITNWRTFVIGMTDKRQTGYTEDAVKAFKPLSANFVAPLFAVSGDSFAPLGKVLNYTTDTLVLNRKFSYNKKSDCRW</sequence>
<dbReference type="InterPro" id="IPR012910">
    <property type="entry name" value="Plug_dom"/>
</dbReference>
<dbReference type="InterPro" id="IPR001599">
    <property type="entry name" value="Macroglobln_a2"/>
</dbReference>
<dbReference type="Pfam" id="PF00207">
    <property type="entry name" value="A2M"/>
    <property type="match status" value="1"/>
</dbReference>
<dbReference type="SUPFAM" id="SSF56935">
    <property type="entry name" value="Porins"/>
    <property type="match status" value="1"/>
</dbReference>
<dbReference type="InterPro" id="IPR039426">
    <property type="entry name" value="TonB-dep_rcpt-like"/>
</dbReference>